<dbReference type="Proteomes" id="UP000515472">
    <property type="component" value="Chromosome"/>
</dbReference>
<dbReference type="InterPro" id="IPR013424">
    <property type="entry name" value="Ice-binding_C"/>
</dbReference>
<dbReference type="KEGG" id="gbn:GEOBRER4_24130"/>
<dbReference type="AlphaFoldDB" id="A0A6S6M1K9"/>
<sequence length="232" mass="24249">MKRMAAILAGVMLMLGVGTTAQALTLTVTSGTDSKTITDGQAGDMSSTEGKIRVYDMIVGNYLITVDTALGFSHPYISWPQALHLSAAFTSTAPGGSLTFILTDSGLSLPNLRSDLSPNAIMQYGIGGAIQKGDEITNTITYSTNGTDTNQLPGLSLIGSGMSFKAEDNALVDLANPFTISEVVTIDFGRNPGTSSFDAAVNIIPTPEPATMVLLGAGFLSLAIYCKRRKNV</sequence>
<gene>
    <name evidence="4" type="ORF">GEOBRER4_n2503</name>
</gene>
<organism evidence="4 5">
    <name type="scientific">Citrifermentans bremense</name>
    <dbReference type="NCBI Taxonomy" id="60035"/>
    <lineage>
        <taxon>Bacteria</taxon>
        <taxon>Pseudomonadati</taxon>
        <taxon>Thermodesulfobacteriota</taxon>
        <taxon>Desulfuromonadia</taxon>
        <taxon>Geobacterales</taxon>
        <taxon>Geobacteraceae</taxon>
        <taxon>Citrifermentans</taxon>
    </lineage>
</organism>
<evidence type="ECO:0000259" key="3">
    <source>
        <dbReference type="Pfam" id="PF07589"/>
    </source>
</evidence>
<name>A0A6S6M1K9_9BACT</name>
<dbReference type="RefSeq" id="WP_185242527.1">
    <property type="nucleotide sequence ID" value="NZ_AP023213.1"/>
</dbReference>
<keyword evidence="1" id="KW-1133">Transmembrane helix</keyword>
<dbReference type="NCBIfam" id="TIGR02595">
    <property type="entry name" value="PEP_CTERM"/>
    <property type="match status" value="1"/>
</dbReference>
<accession>A0A6S6M1K9</accession>
<evidence type="ECO:0000256" key="1">
    <source>
        <dbReference type="SAM" id="Phobius"/>
    </source>
</evidence>
<keyword evidence="5" id="KW-1185">Reference proteome</keyword>
<evidence type="ECO:0000256" key="2">
    <source>
        <dbReference type="SAM" id="SignalP"/>
    </source>
</evidence>
<feature type="domain" description="Ice-binding protein C-terminal" evidence="3">
    <location>
        <begin position="205"/>
        <end position="229"/>
    </location>
</feature>
<keyword evidence="1" id="KW-0812">Transmembrane</keyword>
<dbReference type="EMBL" id="AP023213">
    <property type="protein sequence ID" value="BCG47663.1"/>
    <property type="molecule type" value="Genomic_DNA"/>
</dbReference>
<keyword evidence="1" id="KW-0472">Membrane</keyword>
<keyword evidence="2" id="KW-0732">Signal</keyword>
<protein>
    <recommendedName>
        <fullName evidence="3">Ice-binding protein C-terminal domain-containing protein</fullName>
    </recommendedName>
</protein>
<feature type="signal peptide" evidence="2">
    <location>
        <begin position="1"/>
        <end position="23"/>
    </location>
</feature>
<proteinExistence type="predicted"/>
<evidence type="ECO:0000313" key="4">
    <source>
        <dbReference type="EMBL" id="BCG47663.1"/>
    </source>
</evidence>
<evidence type="ECO:0000313" key="5">
    <source>
        <dbReference type="Proteomes" id="UP000515472"/>
    </source>
</evidence>
<reference evidence="4 5" key="1">
    <citation type="submission" date="2020-06" db="EMBL/GenBank/DDBJ databases">
        <title>Interaction of electrochemicaly active bacteria, Geobacter bremensis R4 on different carbon anode.</title>
        <authorList>
            <person name="Meng L."/>
            <person name="Yoshida N."/>
        </authorList>
    </citation>
    <scope>NUCLEOTIDE SEQUENCE [LARGE SCALE GENOMIC DNA]</scope>
    <source>
        <strain evidence="4 5">R4</strain>
    </source>
</reference>
<dbReference type="Pfam" id="PF07589">
    <property type="entry name" value="PEP-CTERM"/>
    <property type="match status" value="1"/>
</dbReference>
<feature type="chain" id="PRO_5028189619" description="Ice-binding protein C-terminal domain-containing protein" evidence="2">
    <location>
        <begin position="24"/>
        <end position="232"/>
    </location>
</feature>
<feature type="transmembrane region" description="Helical" evidence="1">
    <location>
        <begin position="209"/>
        <end position="226"/>
    </location>
</feature>